<gene>
    <name evidence="7" type="primary">murD</name>
    <name evidence="10" type="ORF">A3A24_03610</name>
</gene>
<dbReference type="GO" id="GO:0005524">
    <property type="term" value="F:ATP binding"/>
    <property type="evidence" value="ECO:0007669"/>
    <property type="project" value="UniProtKB-UniRule"/>
</dbReference>
<evidence type="ECO:0000256" key="4">
    <source>
        <dbReference type="ARBA" id="ARBA00022598"/>
    </source>
</evidence>
<dbReference type="HAMAP" id="MF_00639">
    <property type="entry name" value="MurD"/>
    <property type="match status" value="1"/>
</dbReference>
<protein>
    <recommendedName>
        <fullName evidence="7">UDP-N-acetylmuramoylalanine--D-glutamate ligase</fullName>
        <ecNumber evidence="7">6.3.2.9</ecNumber>
    </recommendedName>
    <alternativeName>
        <fullName evidence="7">D-glutamic acid-adding enzyme</fullName>
    </alternativeName>
    <alternativeName>
        <fullName evidence="7">UDP-N-acetylmuramoyl-L-alanyl-D-glutamate synthetase</fullName>
    </alternativeName>
</protein>
<dbReference type="InterPro" id="IPR036565">
    <property type="entry name" value="Mur-like_cat_sf"/>
</dbReference>
<dbReference type="InterPro" id="IPR013221">
    <property type="entry name" value="Mur_ligase_cen"/>
</dbReference>
<keyword evidence="7" id="KW-0573">Peptidoglycan synthesis</keyword>
<dbReference type="SUPFAM" id="SSF53623">
    <property type="entry name" value="MurD-like peptide ligases, catalytic domain"/>
    <property type="match status" value="1"/>
</dbReference>
<dbReference type="Gene3D" id="3.40.50.720">
    <property type="entry name" value="NAD(P)-binding Rossmann-like Domain"/>
    <property type="match status" value="1"/>
</dbReference>
<dbReference type="GO" id="GO:0008764">
    <property type="term" value="F:UDP-N-acetylmuramoylalanine-D-glutamate ligase activity"/>
    <property type="evidence" value="ECO:0007669"/>
    <property type="project" value="UniProtKB-UniRule"/>
</dbReference>
<dbReference type="InterPro" id="IPR036615">
    <property type="entry name" value="Mur_ligase_C_dom_sf"/>
</dbReference>
<evidence type="ECO:0000259" key="9">
    <source>
        <dbReference type="Pfam" id="PF08245"/>
    </source>
</evidence>
<dbReference type="Pfam" id="PF08245">
    <property type="entry name" value="Mur_ligase_M"/>
    <property type="match status" value="1"/>
</dbReference>
<evidence type="ECO:0000256" key="1">
    <source>
        <dbReference type="ARBA" id="ARBA00004496"/>
    </source>
</evidence>
<dbReference type="PANTHER" id="PTHR43692:SF1">
    <property type="entry name" value="UDP-N-ACETYLMURAMOYLALANINE--D-GLUTAMATE LIGASE"/>
    <property type="match status" value="1"/>
</dbReference>
<keyword evidence="7" id="KW-0131">Cell cycle</keyword>
<comment type="subcellular location">
    <subcellularLocation>
        <location evidence="1 7">Cytoplasm</location>
    </subcellularLocation>
</comment>
<keyword evidence="6 7" id="KW-0067">ATP-binding</keyword>
<dbReference type="InterPro" id="IPR004101">
    <property type="entry name" value="Mur_ligase_C"/>
</dbReference>
<evidence type="ECO:0000256" key="2">
    <source>
        <dbReference type="ARBA" id="ARBA00004752"/>
    </source>
</evidence>
<evidence type="ECO:0000256" key="6">
    <source>
        <dbReference type="ARBA" id="ARBA00022840"/>
    </source>
</evidence>
<keyword evidence="7" id="KW-0133">Cell shape</keyword>
<evidence type="ECO:0000256" key="5">
    <source>
        <dbReference type="ARBA" id="ARBA00022741"/>
    </source>
</evidence>
<dbReference type="EMBL" id="MHIP01000012">
    <property type="protein sequence ID" value="OGY55150.1"/>
    <property type="molecule type" value="Genomic_DNA"/>
</dbReference>
<dbReference type="PANTHER" id="PTHR43692">
    <property type="entry name" value="UDP-N-ACETYLMURAMOYLALANINE--D-GLUTAMATE LIGASE"/>
    <property type="match status" value="1"/>
</dbReference>
<reference evidence="10 11" key="1">
    <citation type="journal article" date="2016" name="Nat. Commun.">
        <title>Thousands of microbial genomes shed light on interconnected biogeochemical processes in an aquifer system.</title>
        <authorList>
            <person name="Anantharaman K."/>
            <person name="Brown C.T."/>
            <person name="Hug L.A."/>
            <person name="Sharon I."/>
            <person name="Castelle C.J."/>
            <person name="Probst A.J."/>
            <person name="Thomas B.C."/>
            <person name="Singh A."/>
            <person name="Wilkins M.J."/>
            <person name="Karaoz U."/>
            <person name="Brodie E.L."/>
            <person name="Williams K.H."/>
            <person name="Hubbard S.S."/>
            <person name="Banfield J.F."/>
        </authorList>
    </citation>
    <scope>NUCLEOTIDE SEQUENCE [LARGE SCALE GENOMIC DNA]</scope>
</reference>
<evidence type="ECO:0000259" key="8">
    <source>
        <dbReference type="Pfam" id="PF02875"/>
    </source>
</evidence>
<keyword evidence="4 7" id="KW-0436">Ligase</keyword>
<dbReference type="GO" id="GO:0005737">
    <property type="term" value="C:cytoplasm"/>
    <property type="evidence" value="ECO:0007669"/>
    <property type="project" value="UniProtKB-SubCell"/>
</dbReference>
<dbReference type="SUPFAM" id="SSF53244">
    <property type="entry name" value="MurD-like peptide ligases, peptide-binding domain"/>
    <property type="match status" value="1"/>
</dbReference>
<comment type="pathway">
    <text evidence="2 7">Cell wall biogenesis; peptidoglycan biosynthesis.</text>
</comment>
<evidence type="ECO:0000256" key="7">
    <source>
        <dbReference type="HAMAP-Rule" id="MF_00639"/>
    </source>
</evidence>
<feature type="domain" description="Mur ligase central" evidence="9">
    <location>
        <begin position="110"/>
        <end position="235"/>
    </location>
</feature>
<dbReference type="GO" id="GO:0009252">
    <property type="term" value="P:peptidoglycan biosynthetic process"/>
    <property type="evidence" value="ECO:0007669"/>
    <property type="project" value="UniProtKB-UniRule"/>
</dbReference>
<keyword evidence="5 7" id="KW-0547">Nucleotide-binding</keyword>
<feature type="binding site" evidence="7">
    <location>
        <begin position="112"/>
        <end position="118"/>
    </location>
    <ligand>
        <name>ATP</name>
        <dbReference type="ChEBI" id="CHEBI:30616"/>
    </ligand>
</feature>
<dbReference type="Proteomes" id="UP000176512">
    <property type="component" value="Unassembled WGS sequence"/>
</dbReference>
<dbReference type="EC" id="6.3.2.9" evidence="7"/>
<dbReference type="InterPro" id="IPR005762">
    <property type="entry name" value="MurD"/>
</dbReference>
<keyword evidence="7" id="KW-0132">Cell division</keyword>
<evidence type="ECO:0000313" key="11">
    <source>
        <dbReference type="Proteomes" id="UP000176512"/>
    </source>
</evidence>
<dbReference type="GO" id="GO:0071555">
    <property type="term" value="P:cell wall organization"/>
    <property type="evidence" value="ECO:0007669"/>
    <property type="project" value="UniProtKB-KW"/>
</dbReference>
<dbReference type="GO" id="GO:0051301">
    <property type="term" value="P:cell division"/>
    <property type="evidence" value="ECO:0007669"/>
    <property type="project" value="UniProtKB-KW"/>
</dbReference>
<name>A0A1G1YU87_9BACT</name>
<keyword evidence="3 7" id="KW-0963">Cytoplasm</keyword>
<comment type="catalytic activity">
    <reaction evidence="7">
        <text>UDP-N-acetyl-alpha-D-muramoyl-L-alanine + D-glutamate + ATP = UDP-N-acetyl-alpha-D-muramoyl-L-alanyl-D-glutamate + ADP + phosphate + H(+)</text>
        <dbReference type="Rhea" id="RHEA:16429"/>
        <dbReference type="ChEBI" id="CHEBI:15378"/>
        <dbReference type="ChEBI" id="CHEBI:29986"/>
        <dbReference type="ChEBI" id="CHEBI:30616"/>
        <dbReference type="ChEBI" id="CHEBI:43474"/>
        <dbReference type="ChEBI" id="CHEBI:83898"/>
        <dbReference type="ChEBI" id="CHEBI:83900"/>
        <dbReference type="ChEBI" id="CHEBI:456216"/>
        <dbReference type="EC" id="6.3.2.9"/>
    </reaction>
</comment>
<dbReference type="Gene3D" id="3.40.1190.10">
    <property type="entry name" value="Mur-like, catalytic domain"/>
    <property type="match status" value="1"/>
</dbReference>
<dbReference type="AlphaFoldDB" id="A0A1G1YU87"/>
<dbReference type="UniPathway" id="UPA00219"/>
<proteinExistence type="inferred from homology"/>
<comment type="similarity">
    <text evidence="7">Belongs to the MurCDEF family.</text>
</comment>
<comment type="caution">
    <text evidence="10">The sequence shown here is derived from an EMBL/GenBank/DDBJ whole genome shotgun (WGS) entry which is preliminary data.</text>
</comment>
<feature type="domain" description="Mur ligase C-terminal" evidence="8">
    <location>
        <begin position="285"/>
        <end position="398"/>
    </location>
</feature>
<sequence length="426" mass="47402">MILKELATKKVLLLGFAREGRDTLLFLRKKFPKKVIGIADQNPNAFEGKKDKVKLYLGKNYLKALKEYEVIIKAPGIPPFKVAPFLKKSHIVTSQTEIFFDNCPGTIIGITGTKGKSTTSSLIHAVLKEGGLKSHLIGNIGEPVLQFLDKAKPEDIFVYELSSFQLTNLKRSPAIAVFLNLYPEHLDYYQGNFLAYAKAKANITKYQTQTDFLIYNAKDPFVARIAKRSKAQQLPFGLPKLGLGVPKPSLGIIASLEPAILIGKLFNISQKKIQKALKEFKPLAHRLERVGEWKGITFYNDSLATIPEATISALDALGPKVHTLIAGGYDRGLTFEKLGQRIGKSNIQTLILFPATGEKIASSIQKLPQCFFANTMEEAIRFAYSHTPKGKICLLSPAASSFNMFKDYKDRGEQFKKLAKRYGEKT</sequence>
<dbReference type="GO" id="GO:0008360">
    <property type="term" value="P:regulation of cell shape"/>
    <property type="evidence" value="ECO:0007669"/>
    <property type="project" value="UniProtKB-KW"/>
</dbReference>
<evidence type="ECO:0000256" key="3">
    <source>
        <dbReference type="ARBA" id="ARBA00022490"/>
    </source>
</evidence>
<evidence type="ECO:0000313" key="10">
    <source>
        <dbReference type="EMBL" id="OGY55150.1"/>
    </source>
</evidence>
<comment type="function">
    <text evidence="7">Cell wall formation. Catalyzes the addition of glutamate to the nucleotide precursor UDP-N-acetylmuramoyl-L-alanine (UMA).</text>
</comment>
<accession>A0A1G1YU87</accession>
<organism evidence="10 11">
    <name type="scientific">Candidatus Buchananbacteria bacterium RIFCSPLOWO2_01_FULL_46_12</name>
    <dbReference type="NCBI Taxonomy" id="1797546"/>
    <lineage>
        <taxon>Bacteria</taxon>
        <taxon>Candidatus Buchananiibacteriota</taxon>
    </lineage>
</organism>
<dbReference type="Gene3D" id="3.90.190.20">
    <property type="entry name" value="Mur ligase, C-terminal domain"/>
    <property type="match status" value="1"/>
</dbReference>
<keyword evidence="7" id="KW-0961">Cell wall biogenesis/degradation</keyword>
<dbReference type="Pfam" id="PF02875">
    <property type="entry name" value="Mur_ligase_C"/>
    <property type="match status" value="1"/>
</dbReference>